<dbReference type="SUPFAM" id="SSF55271">
    <property type="entry name" value="DNA repair protein MutS, domain I"/>
    <property type="match status" value="1"/>
</dbReference>
<protein>
    <submittedName>
        <fullName evidence="2">Protein containing DNA mismatch repair protein MutS-like protein</fullName>
    </submittedName>
</protein>
<feature type="domain" description="DNA mismatch repair protein MutS-like N-terminal" evidence="1">
    <location>
        <begin position="8"/>
        <end position="73"/>
    </location>
</feature>
<dbReference type="InterPro" id="IPR007695">
    <property type="entry name" value="DNA_mismatch_repair_MutS-lik_N"/>
</dbReference>
<dbReference type="GO" id="GO:0005524">
    <property type="term" value="F:ATP binding"/>
    <property type="evidence" value="ECO:0007669"/>
    <property type="project" value="InterPro"/>
</dbReference>
<gene>
    <name evidence="2" type="ORF">B2A_00208</name>
</gene>
<organism evidence="2">
    <name type="scientific">mine drainage metagenome</name>
    <dbReference type="NCBI Taxonomy" id="410659"/>
    <lineage>
        <taxon>unclassified sequences</taxon>
        <taxon>metagenomes</taxon>
        <taxon>ecological metagenomes</taxon>
    </lineage>
</organism>
<reference evidence="2" key="2">
    <citation type="journal article" date="2014" name="ISME J.">
        <title>Microbial stratification in low pH oxic and suboxic macroscopic growths along an acid mine drainage.</title>
        <authorList>
            <person name="Mendez-Garcia C."/>
            <person name="Mesa V."/>
            <person name="Sprenger R.R."/>
            <person name="Richter M."/>
            <person name="Diez M.S."/>
            <person name="Solano J."/>
            <person name="Bargiela R."/>
            <person name="Golyshina O.V."/>
            <person name="Manteca A."/>
            <person name="Ramos J.L."/>
            <person name="Gallego J.R."/>
            <person name="Llorente I."/>
            <person name="Martins Dos Santos V.A."/>
            <person name="Jensen O.N."/>
            <person name="Pelaez A.I."/>
            <person name="Sanchez J."/>
            <person name="Ferrer M."/>
        </authorList>
    </citation>
    <scope>NUCLEOTIDE SEQUENCE</scope>
</reference>
<comment type="caution">
    <text evidence="2">The sequence shown here is derived from an EMBL/GenBank/DDBJ whole genome shotgun (WGS) entry which is preliminary data.</text>
</comment>
<dbReference type="InterPro" id="IPR016151">
    <property type="entry name" value="DNA_mismatch_repair_MutS_N"/>
</dbReference>
<name>T1CLN3_9ZZZZ</name>
<sequence length="74" mass="8106">MTDPTPTTPLMAQYEGVKSRYPGHLVLFRVGDFYETFGEDARRLSQELDVVLTARGPDASGTRTAMAGVPHHSV</sequence>
<reference evidence="2" key="1">
    <citation type="submission" date="2013-08" db="EMBL/GenBank/DDBJ databases">
        <authorList>
            <person name="Mendez C."/>
            <person name="Richter M."/>
            <person name="Ferrer M."/>
            <person name="Sanchez J."/>
        </authorList>
    </citation>
    <scope>NUCLEOTIDE SEQUENCE</scope>
</reference>
<evidence type="ECO:0000313" key="2">
    <source>
        <dbReference type="EMBL" id="EQD69054.1"/>
    </source>
</evidence>
<accession>T1CLN3</accession>
<dbReference type="Gene3D" id="3.40.1170.10">
    <property type="entry name" value="DNA repair protein MutS, domain I"/>
    <property type="match status" value="1"/>
</dbReference>
<dbReference type="AlphaFoldDB" id="T1CLN3"/>
<dbReference type="EMBL" id="AUZZ01000145">
    <property type="protein sequence ID" value="EQD69054.1"/>
    <property type="molecule type" value="Genomic_DNA"/>
</dbReference>
<dbReference type="Pfam" id="PF01624">
    <property type="entry name" value="MutS_I"/>
    <property type="match status" value="1"/>
</dbReference>
<proteinExistence type="predicted"/>
<dbReference type="GO" id="GO:0030983">
    <property type="term" value="F:mismatched DNA binding"/>
    <property type="evidence" value="ECO:0007669"/>
    <property type="project" value="InterPro"/>
</dbReference>
<dbReference type="GO" id="GO:0006298">
    <property type="term" value="P:mismatch repair"/>
    <property type="evidence" value="ECO:0007669"/>
    <property type="project" value="InterPro"/>
</dbReference>
<evidence type="ECO:0000259" key="1">
    <source>
        <dbReference type="Pfam" id="PF01624"/>
    </source>
</evidence>
<feature type="non-terminal residue" evidence="2">
    <location>
        <position position="74"/>
    </location>
</feature>